<dbReference type="Pfam" id="PF08669">
    <property type="entry name" value="GCV_T_C"/>
    <property type="match status" value="1"/>
</dbReference>
<dbReference type="RefSeq" id="WP_188939955.1">
    <property type="nucleotide sequence ID" value="NZ_BMNA01000001.1"/>
</dbReference>
<dbReference type="PANTHER" id="PTHR43757:SF2">
    <property type="entry name" value="AMINOMETHYLTRANSFERASE, MITOCHONDRIAL"/>
    <property type="match status" value="1"/>
</dbReference>
<organism evidence="7 8">
    <name type="scientific">Nakamurella endophytica</name>
    <dbReference type="NCBI Taxonomy" id="1748367"/>
    <lineage>
        <taxon>Bacteria</taxon>
        <taxon>Bacillati</taxon>
        <taxon>Actinomycetota</taxon>
        <taxon>Actinomycetes</taxon>
        <taxon>Nakamurellales</taxon>
        <taxon>Nakamurellaceae</taxon>
        <taxon>Nakamurella</taxon>
    </lineage>
</organism>
<dbReference type="Proteomes" id="UP000655208">
    <property type="component" value="Unassembled WGS sequence"/>
</dbReference>
<comment type="caution">
    <text evidence="7">The sequence shown here is derived from an EMBL/GenBank/DDBJ whole genome shotgun (WGS) entry which is preliminary data.</text>
</comment>
<protein>
    <submittedName>
        <fullName evidence="7">Sarcosine dehydrogenase</fullName>
    </submittedName>
</protein>
<reference evidence="7" key="2">
    <citation type="submission" date="2020-09" db="EMBL/GenBank/DDBJ databases">
        <authorList>
            <person name="Sun Q."/>
            <person name="Zhou Y."/>
        </authorList>
    </citation>
    <scope>NUCLEOTIDE SEQUENCE</scope>
    <source>
        <strain evidence="7">CGMCC 4.7308</strain>
    </source>
</reference>
<feature type="domain" description="Aminomethyltransferase C-terminal" evidence="5">
    <location>
        <begin position="743"/>
        <end position="838"/>
    </location>
</feature>
<sequence>MAGPRVVIVGAGIVGASLADELTERGWDRVTVVDAGPLPTPGGSTSHAPGVVFQTNGTKVMSDFARYSVAKFSALQWQGSSCYLPVGGLEIATTPERAAELHRRYGWAQSWGIPGALLLDAGEAAARWDLLDPGAVLGGLFVPDDGIAKAVWAVQAQLARATERGATVLDRHEVLGFRTADTGSGTRISGVEVRTPDGTAVLDADVVVCCAGIWGQRVAGFVGQTLALTPLAHQFAWTAPVRPLAGRRTESVRPVLRHQDADLYYRENHDRLGIGSYRHRPMPVEVQELEHWSRFGEDRPGQPSVLPFTPADFEFPLAETARLMPALGEVTLAQPFNGVFSFTTDNLPLLGPHAAVDGFWTAEAVWVTHSAGVARAMAEWIVDGYTGFDVHACDVNRFERHQLAPDYIVAKDCQNFVEVYDILHPLDPMEHSRPLRVSPFHQRQVELGAVFLEANGWERPQWYAANEALLTSDRNTGWHVPAPDKWAARHWSPVVAAEAAVARTDVALFDMTSLRRLEVAGPGSADFLASVVTGPVGGAVGAVTYCLLLEPDGGIRSDVTVARLAEQRYQLGVNGAVDEVWLTRRLRASPWRDTVQIRDLTPGTCCIGIWGPAARDVLQPLTGTDLSHTAFRYFRGRELYLGAVPVTALRLSYVGELGWELYTTADQGLALWDLLMAAGRDHGIIAAGRGAFTALRIEKGYRSYGTDMTTEHGPADVGLGFAVRSTADFHGRAGLEQRAPGSRRLALLVVDEPDGIVLGGEPVHRPGPDGTAGGRADARDTGEAAVGYVTSAAYGYTLGAPLAYALLDADLAEPGTAVEIGWFDRRYRAVVTAEPAFDPEGKRMRC</sequence>
<dbReference type="InterPro" id="IPR036188">
    <property type="entry name" value="FAD/NAD-bd_sf"/>
</dbReference>
<dbReference type="AlphaFoldDB" id="A0A917SPX2"/>
<dbReference type="InterPro" id="IPR006222">
    <property type="entry name" value="GCVT_N"/>
</dbReference>
<evidence type="ECO:0000256" key="1">
    <source>
        <dbReference type="ARBA" id="ARBA00008609"/>
    </source>
</evidence>
<proteinExistence type="inferred from homology"/>
<evidence type="ECO:0000256" key="2">
    <source>
        <dbReference type="SAM" id="MobiDB-lite"/>
    </source>
</evidence>
<dbReference type="PANTHER" id="PTHR43757">
    <property type="entry name" value="AMINOMETHYLTRANSFERASE"/>
    <property type="match status" value="1"/>
</dbReference>
<name>A0A917SPX2_9ACTN</name>
<dbReference type="SUPFAM" id="SSF101790">
    <property type="entry name" value="Aminomethyltransferase beta-barrel domain"/>
    <property type="match status" value="1"/>
</dbReference>
<dbReference type="Gene3D" id="3.50.50.60">
    <property type="entry name" value="FAD/NAD(P)-binding domain"/>
    <property type="match status" value="1"/>
</dbReference>
<dbReference type="EMBL" id="BMNA01000001">
    <property type="protein sequence ID" value="GGL89279.1"/>
    <property type="molecule type" value="Genomic_DNA"/>
</dbReference>
<comment type="similarity">
    <text evidence="1">Belongs to the GcvT family.</text>
</comment>
<feature type="domain" description="GCVT N-terminal" evidence="4">
    <location>
        <begin position="440"/>
        <end position="724"/>
    </location>
</feature>
<dbReference type="InterPro" id="IPR032503">
    <property type="entry name" value="FAO_M"/>
</dbReference>
<dbReference type="SUPFAM" id="SSF103025">
    <property type="entry name" value="Folate-binding domain"/>
    <property type="match status" value="1"/>
</dbReference>
<feature type="domain" description="FAD dependent oxidoreductase" evidence="3">
    <location>
        <begin position="5"/>
        <end position="380"/>
    </location>
</feature>
<gene>
    <name evidence="7" type="ORF">GCM10011594_06060</name>
</gene>
<dbReference type="SUPFAM" id="SSF54373">
    <property type="entry name" value="FAD-linked reductases, C-terminal domain"/>
    <property type="match status" value="1"/>
</dbReference>
<evidence type="ECO:0000259" key="3">
    <source>
        <dbReference type="Pfam" id="PF01266"/>
    </source>
</evidence>
<keyword evidence="8" id="KW-1185">Reference proteome</keyword>
<evidence type="ECO:0000259" key="4">
    <source>
        <dbReference type="Pfam" id="PF01571"/>
    </source>
</evidence>
<reference evidence="7" key="1">
    <citation type="journal article" date="2014" name="Int. J. Syst. Evol. Microbiol.">
        <title>Complete genome sequence of Corynebacterium casei LMG S-19264T (=DSM 44701T), isolated from a smear-ripened cheese.</title>
        <authorList>
            <consortium name="US DOE Joint Genome Institute (JGI-PGF)"/>
            <person name="Walter F."/>
            <person name="Albersmeier A."/>
            <person name="Kalinowski J."/>
            <person name="Ruckert C."/>
        </authorList>
    </citation>
    <scope>NUCLEOTIDE SEQUENCE</scope>
    <source>
        <strain evidence="7">CGMCC 4.7308</strain>
    </source>
</reference>
<dbReference type="InterPro" id="IPR013977">
    <property type="entry name" value="GcvT_C"/>
</dbReference>
<evidence type="ECO:0000313" key="8">
    <source>
        <dbReference type="Proteomes" id="UP000655208"/>
    </source>
</evidence>
<dbReference type="Pfam" id="PF01266">
    <property type="entry name" value="DAO"/>
    <property type="match status" value="1"/>
</dbReference>
<dbReference type="InterPro" id="IPR006076">
    <property type="entry name" value="FAD-dep_OxRdtase"/>
</dbReference>
<accession>A0A917SPX2</accession>
<dbReference type="Gene3D" id="2.40.30.110">
    <property type="entry name" value="Aminomethyltransferase beta-barrel domains"/>
    <property type="match status" value="1"/>
</dbReference>
<dbReference type="SUPFAM" id="SSF51905">
    <property type="entry name" value="FAD/NAD(P)-binding domain"/>
    <property type="match status" value="1"/>
</dbReference>
<dbReference type="Gene3D" id="3.30.9.10">
    <property type="entry name" value="D-Amino Acid Oxidase, subunit A, domain 2"/>
    <property type="match status" value="1"/>
</dbReference>
<evidence type="ECO:0000313" key="7">
    <source>
        <dbReference type="EMBL" id="GGL89279.1"/>
    </source>
</evidence>
<dbReference type="Gene3D" id="3.30.1360.120">
    <property type="entry name" value="Probable tRNA modification gtpase trme, domain 1"/>
    <property type="match status" value="1"/>
</dbReference>
<evidence type="ECO:0000259" key="5">
    <source>
        <dbReference type="Pfam" id="PF08669"/>
    </source>
</evidence>
<feature type="region of interest" description="Disordered" evidence="2">
    <location>
        <begin position="758"/>
        <end position="778"/>
    </location>
</feature>
<dbReference type="InterPro" id="IPR027266">
    <property type="entry name" value="TrmE/GcvT-like"/>
</dbReference>
<dbReference type="Pfam" id="PF01571">
    <property type="entry name" value="GCV_T"/>
    <property type="match status" value="1"/>
</dbReference>
<dbReference type="Pfam" id="PF16350">
    <property type="entry name" value="FAO_M"/>
    <property type="match status" value="1"/>
</dbReference>
<dbReference type="InterPro" id="IPR029043">
    <property type="entry name" value="GcvT/YgfZ_C"/>
</dbReference>
<feature type="domain" description="FAD dependent oxidoreductase central" evidence="6">
    <location>
        <begin position="383"/>
        <end position="438"/>
    </location>
</feature>
<dbReference type="InterPro" id="IPR028896">
    <property type="entry name" value="GcvT/YgfZ/DmdA"/>
</dbReference>
<dbReference type="Gene3D" id="3.30.70.1400">
    <property type="entry name" value="Aminomethyltransferase beta-barrel domains"/>
    <property type="match status" value="1"/>
</dbReference>
<evidence type="ECO:0000259" key="6">
    <source>
        <dbReference type="Pfam" id="PF16350"/>
    </source>
</evidence>